<dbReference type="InterPro" id="IPR011009">
    <property type="entry name" value="Kinase-like_dom_sf"/>
</dbReference>
<proteinExistence type="inferred from homology"/>
<feature type="domain" description="Protein kinase" evidence="8">
    <location>
        <begin position="21"/>
        <end position="283"/>
    </location>
</feature>
<sequence length="323" mass="35876">MKWFQDFVKAKGSIPSGFNSYQVQKILGSGSYGTVALCHKSNADQKVALKVVKNPDREGPLMSYLSKFGSASHHIVQWFCSFNFNGHVCHEYELLDISLGDFLEQSSALPLHHIRPILTQMAEGLKFLKSVNVIHGDLKPDNIMLVDRVRKPLQVKIVDFGLACPANLAEQGSFFGTLCYSAPEMAVGAPVHFALDMWSLGCIAAQLFLGQQLFNPTNSGKLSSSRSAKMRRPGPIEKLEDIFMRNPHHHGDLHLFVDLMKRLLDMDPDSRIDPQAMLDHPFINPSLLLQSLPTIQDAPAKEFHGAGNTTSHLVPQHRTISLS</sequence>
<comment type="similarity">
    <text evidence="7">Belongs to the protein kinase superfamily.</text>
</comment>
<dbReference type="PROSITE" id="PS00108">
    <property type="entry name" value="PROTEIN_KINASE_ST"/>
    <property type="match status" value="1"/>
</dbReference>
<dbReference type="PANTHER" id="PTHR24058">
    <property type="entry name" value="DUAL SPECIFICITY PROTEIN KINASE"/>
    <property type="match status" value="1"/>
</dbReference>
<evidence type="ECO:0000256" key="5">
    <source>
        <dbReference type="ARBA" id="ARBA00022840"/>
    </source>
</evidence>
<keyword evidence="2" id="KW-0808">Transferase</keyword>
<dbReference type="SMART" id="SM00220">
    <property type="entry name" value="S_TKc"/>
    <property type="match status" value="1"/>
</dbReference>
<dbReference type="Proteomes" id="UP001497482">
    <property type="component" value="Chromosome 8"/>
</dbReference>
<name>A0AAV2MHC5_KNICA</name>
<evidence type="ECO:0000313" key="9">
    <source>
        <dbReference type="EMBL" id="CAL1612809.1"/>
    </source>
</evidence>
<feature type="binding site" evidence="6">
    <location>
        <position position="50"/>
    </location>
    <ligand>
        <name>ATP</name>
        <dbReference type="ChEBI" id="CHEBI:30616"/>
    </ligand>
</feature>
<dbReference type="PROSITE" id="PS50011">
    <property type="entry name" value="PROTEIN_KINASE_DOM"/>
    <property type="match status" value="1"/>
</dbReference>
<dbReference type="GO" id="GO:0005524">
    <property type="term" value="F:ATP binding"/>
    <property type="evidence" value="ECO:0007669"/>
    <property type="project" value="UniProtKB-UniRule"/>
</dbReference>
<dbReference type="EMBL" id="OZ035830">
    <property type="protein sequence ID" value="CAL1612809.1"/>
    <property type="molecule type" value="Genomic_DNA"/>
</dbReference>
<keyword evidence="10" id="KW-1185">Reference proteome</keyword>
<dbReference type="PANTHER" id="PTHR24058:SF17">
    <property type="entry name" value="HOMEODOMAIN INTERACTING PROTEIN KINASE, ISOFORM D"/>
    <property type="match status" value="1"/>
</dbReference>
<dbReference type="InterPro" id="IPR050494">
    <property type="entry name" value="Ser_Thr_dual-spec_kinase"/>
</dbReference>
<gene>
    <name evidence="9" type="ORF">KC01_LOCUS39100</name>
</gene>
<dbReference type="GO" id="GO:0005737">
    <property type="term" value="C:cytoplasm"/>
    <property type="evidence" value="ECO:0007669"/>
    <property type="project" value="TreeGrafter"/>
</dbReference>
<evidence type="ECO:0000256" key="1">
    <source>
        <dbReference type="ARBA" id="ARBA00022527"/>
    </source>
</evidence>
<dbReference type="Pfam" id="PF00069">
    <property type="entry name" value="Pkinase"/>
    <property type="match status" value="1"/>
</dbReference>
<dbReference type="Gene3D" id="1.10.510.10">
    <property type="entry name" value="Transferase(Phosphotransferase) domain 1"/>
    <property type="match status" value="1"/>
</dbReference>
<dbReference type="SUPFAM" id="SSF56112">
    <property type="entry name" value="Protein kinase-like (PK-like)"/>
    <property type="match status" value="1"/>
</dbReference>
<evidence type="ECO:0000256" key="2">
    <source>
        <dbReference type="ARBA" id="ARBA00022679"/>
    </source>
</evidence>
<organism evidence="9 10">
    <name type="scientific">Knipowitschia caucasica</name>
    <name type="common">Caucasian dwarf goby</name>
    <name type="synonym">Pomatoschistus caucasicus</name>
    <dbReference type="NCBI Taxonomy" id="637954"/>
    <lineage>
        <taxon>Eukaryota</taxon>
        <taxon>Metazoa</taxon>
        <taxon>Chordata</taxon>
        <taxon>Craniata</taxon>
        <taxon>Vertebrata</taxon>
        <taxon>Euteleostomi</taxon>
        <taxon>Actinopterygii</taxon>
        <taxon>Neopterygii</taxon>
        <taxon>Teleostei</taxon>
        <taxon>Neoteleostei</taxon>
        <taxon>Acanthomorphata</taxon>
        <taxon>Gobiaria</taxon>
        <taxon>Gobiiformes</taxon>
        <taxon>Gobioidei</taxon>
        <taxon>Gobiidae</taxon>
        <taxon>Gobiinae</taxon>
        <taxon>Knipowitschia</taxon>
    </lineage>
</organism>
<evidence type="ECO:0000259" key="8">
    <source>
        <dbReference type="PROSITE" id="PS50011"/>
    </source>
</evidence>
<keyword evidence="5 6" id="KW-0067">ATP-binding</keyword>
<dbReference type="GO" id="GO:0004713">
    <property type="term" value="F:protein tyrosine kinase activity"/>
    <property type="evidence" value="ECO:0007669"/>
    <property type="project" value="TreeGrafter"/>
</dbReference>
<protein>
    <recommendedName>
        <fullName evidence="8">Protein kinase domain-containing protein</fullName>
    </recommendedName>
</protein>
<dbReference type="GO" id="GO:0004674">
    <property type="term" value="F:protein serine/threonine kinase activity"/>
    <property type="evidence" value="ECO:0007669"/>
    <property type="project" value="UniProtKB-KW"/>
</dbReference>
<accession>A0AAV2MHC5</accession>
<evidence type="ECO:0000256" key="4">
    <source>
        <dbReference type="ARBA" id="ARBA00022777"/>
    </source>
</evidence>
<evidence type="ECO:0000256" key="3">
    <source>
        <dbReference type="ARBA" id="ARBA00022741"/>
    </source>
</evidence>
<keyword evidence="3 6" id="KW-0547">Nucleotide-binding</keyword>
<dbReference type="GO" id="GO:0005634">
    <property type="term" value="C:nucleus"/>
    <property type="evidence" value="ECO:0007669"/>
    <property type="project" value="TreeGrafter"/>
</dbReference>
<keyword evidence="4" id="KW-0418">Kinase</keyword>
<keyword evidence="1 7" id="KW-0723">Serine/threonine-protein kinase</keyword>
<reference evidence="9 10" key="1">
    <citation type="submission" date="2024-04" db="EMBL/GenBank/DDBJ databases">
        <authorList>
            <person name="Waldvogel A.-M."/>
            <person name="Schoenle A."/>
        </authorList>
    </citation>
    <scope>NUCLEOTIDE SEQUENCE [LARGE SCALE GENOMIC DNA]</scope>
</reference>
<dbReference type="Gene3D" id="3.30.200.20">
    <property type="entry name" value="Phosphorylase Kinase, domain 1"/>
    <property type="match status" value="1"/>
</dbReference>
<dbReference type="InterPro" id="IPR017441">
    <property type="entry name" value="Protein_kinase_ATP_BS"/>
</dbReference>
<evidence type="ECO:0000256" key="7">
    <source>
        <dbReference type="RuleBase" id="RU000304"/>
    </source>
</evidence>
<evidence type="ECO:0000313" key="10">
    <source>
        <dbReference type="Proteomes" id="UP001497482"/>
    </source>
</evidence>
<dbReference type="AlphaFoldDB" id="A0AAV2MHC5"/>
<evidence type="ECO:0000256" key="6">
    <source>
        <dbReference type="PROSITE-ProRule" id="PRU10141"/>
    </source>
</evidence>
<dbReference type="InterPro" id="IPR000719">
    <property type="entry name" value="Prot_kinase_dom"/>
</dbReference>
<dbReference type="InterPro" id="IPR008271">
    <property type="entry name" value="Ser/Thr_kinase_AS"/>
</dbReference>
<dbReference type="PROSITE" id="PS00107">
    <property type="entry name" value="PROTEIN_KINASE_ATP"/>
    <property type="match status" value="1"/>
</dbReference>